<dbReference type="AlphaFoldDB" id="A0A402A621"/>
<feature type="transmembrane region" description="Helical" evidence="1">
    <location>
        <begin position="84"/>
        <end position="106"/>
    </location>
</feature>
<protein>
    <submittedName>
        <fullName evidence="2">Uncharacterized protein</fullName>
    </submittedName>
</protein>
<proteinExistence type="predicted"/>
<dbReference type="RefSeq" id="WP_126582143.1">
    <property type="nucleotide sequence ID" value="NZ_BIFR01000002.1"/>
</dbReference>
<comment type="caution">
    <text evidence="2">The sequence shown here is derived from an EMBL/GenBank/DDBJ whole genome shotgun (WGS) entry which is preliminary data.</text>
</comment>
<evidence type="ECO:0000313" key="3">
    <source>
        <dbReference type="Proteomes" id="UP000287352"/>
    </source>
</evidence>
<dbReference type="EMBL" id="BIFR01000002">
    <property type="protein sequence ID" value="GCE14588.1"/>
    <property type="molecule type" value="Genomic_DNA"/>
</dbReference>
<feature type="transmembrane region" description="Helical" evidence="1">
    <location>
        <begin position="20"/>
        <end position="40"/>
    </location>
</feature>
<feature type="transmembrane region" description="Helical" evidence="1">
    <location>
        <begin position="55"/>
        <end position="77"/>
    </location>
</feature>
<gene>
    <name evidence="2" type="ORF">KTT_44470</name>
</gene>
<feature type="transmembrane region" description="Helical" evidence="1">
    <location>
        <begin position="118"/>
        <end position="139"/>
    </location>
</feature>
<dbReference type="Proteomes" id="UP000287352">
    <property type="component" value="Unassembled WGS sequence"/>
</dbReference>
<keyword evidence="1" id="KW-1133">Transmembrane helix</keyword>
<evidence type="ECO:0000256" key="1">
    <source>
        <dbReference type="SAM" id="Phobius"/>
    </source>
</evidence>
<name>A0A402A621_9CHLR</name>
<organism evidence="2 3">
    <name type="scientific">Tengunoibacter tsumagoiensis</name>
    <dbReference type="NCBI Taxonomy" id="2014871"/>
    <lineage>
        <taxon>Bacteria</taxon>
        <taxon>Bacillati</taxon>
        <taxon>Chloroflexota</taxon>
        <taxon>Ktedonobacteria</taxon>
        <taxon>Ktedonobacterales</taxon>
        <taxon>Dictyobacteraceae</taxon>
        <taxon>Tengunoibacter</taxon>
    </lineage>
</organism>
<reference evidence="3" key="1">
    <citation type="submission" date="2018-12" db="EMBL/GenBank/DDBJ databases">
        <title>Tengunoibacter tsumagoiensis gen. nov., sp. nov., Dictyobacter kobayashii sp. nov., D. alpinus sp. nov., and D. joshuensis sp. nov. and description of Dictyobacteraceae fam. nov. within the order Ktedonobacterales isolated from Tengu-no-mugimeshi.</title>
        <authorList>
            <person name="Wang C.M."/>
            <person name="Zheng Y."/>
            <person name="Sakai Y."/>
            <person name="Toyoda A."/>
            <person name="Minakuchi Y."/>
            <person name="Abe K."/>
            <person name="Yokota A."/>
            <person name="Yabe S."/>
        </authorList>
    </citation>
    <scope>NUCLEOTIDE SEQUENCE [LARGE SCALE GENOMIC DNA]</scope>
    <source>
        <strain evidence="3">Uno3</strain>
    </source>
</reference>
<sequence>MADLSSGPIRSRSLFPHLKLIGIFSALFLLITLTYSWMLGPSISDQSQAGLSGGLWFLLLGACGIWGIGGLLLGILIQNRSKQVLPGIIGGLCLGLVGGLLSALIMNFSLTNNHGSGLIIVGVGSLLFCTIGSTLGSIFGASTPNARRDEDEDEE</sequence>
<keyword evidence="1" id="KW-0472">Membrane</keyword>
<keyword evidence="1" id="KW-0812">Transmembrane</keyword>
<evidence type="ECO:0000313" key="2">
    <source>
        <dbReference type="EMBL" id="GCE14588.1"/>
    </source>
</evidence>
<keyword evidence="3" id="KW-1185">Reference proteome</keyword>
<accession>A0A402A621</accession>